<dbReference type="Proteomes" id="UP000002892">
    <property type="component" value="Chromosome"/>
</dbReference>
<dbReference type="InterPro" id="IPR027470">
    <property type="entry name" value="Cation_efflux_CTD"/>
</dbReference>
<evidence type="ECO:0000256" key="3">
    <source>
        <dbReference type="ARBA" id="ARBA00022448"/>
    </source>
</evidence>
<feature type="transmembrane region" description="Helical" evidence="7">
    <location>
        <begin position="76"/>
        <end position="94"/>
    </location>
</feature>
<dbReference type="PANTHER" id="PTHR43840:SF15">
    <property type="entry name" value="MITOCHONDRIAL METAL TRANSPORTER 1-RELATED"/>
    <property type="match status" value="1"/>
</dbReference>
<dbReference type="GO" id="GO:0015086">
    <property type="term" value="F:cadmium ion transmembrane transporter activity"/>
    <property type="evidence" value="ECO:0007669"/>
    <property type="project" value="TreeGrafter"/>
</dbReference>
<dbReference type="OrthoDB" id="9806522at2"/>
<dbReference type="GO" id="GO:0005886">
    <property type="term" value="C:plasma membrane"/>
    <property type="evidence" value="ECO:0007669"/>
    <property type="project" value="TreeGrafter"/>
</dbReference>
<dbReference type="GO" id="GO:0015341">
    <property type="term" value="F:zinc efflux antiporter activity"/>
    <property type="evidence" value="ECO:0007669"/>
    <property type="project" value="TreeGrafter"/>
</dbReference>
<dbReference type="InterPro" id="IPR002524">
    <property type="entry name" value="Cation_efflux"/>
</dbReference>
<dbReference type="SUPFAM" id="SSF160240">
    <property type="entry name" value="Cation efflux protein cytoplasmic domain-like"/>
    <property type="match status" value="1"/>
</dbReference>
<evidence type="ECO:0000313" key="11">
    <source>
        <dbReference type="Proteomes" id="UP000002892"/>
    </source>
</evidence>
<dbReference type="InterPro" id="IPR050291">
    <property type="entry name" value="CDF_Transporter"/>
</dbReference>
<keyword evidence="4 7" id="KW-0812">Transmembrane</keyword>
<dbReference type="PANTHER" id="PTHR43840">
    <property type="entry name" value="MITOCHONDRIAL METAL TRANSPORTER 1-RELATED"/>
    <property type="match status" value="1"/>
</dbReference>
<dbReference type="STRING" id="646529.Desaci_3473"/>
<protein>
    <submittedName>
        <fullName evidence="10">Cation diffusion facilitator family transporter</fullName>
    </submittedName>
</protein>
<feature type="transmembrane region" description="Helical" evidence="7">
    <location>
        <begin position="12"/>
        <end position="32"/>
    </location>
</feature>
<dbReference type="Pfam" id="PF16916">
    <property type="entry name" value="ZT_dimer"/>
    <property type="match status" value="1"/>
</dbReference>
<dbReference type="SUPFAM" id="SSF161111">
    <property type="entry name" value="Cation efflux protein transmembrane domain-like"/>
    <property type="match status" value="1"/>
</dbReference>
<dbReference type="InterPro" id="IPR027469">
    <property type="entry name" value="Cation_efflux_TMD_sf"/>
</dbReference>
<dbReference type="KEGG" id="dai:Desaci_3473"/>
<accession>I4D987</accession>
<evidence type="ECO:0000256" key="2">
    <source>
        <dbReference type="ARBA" id="ARBA00008114"/>
    </source>
</evidence>
<dbReference type="RefSeq" id="WP_014828349.1">
    <property type="nucleotide sequence ID" value="NC_018068.1"/>
</dbReference>
<comment type="subcellular location">
    <subcellularLocation>
        <location evidence="1">Membrane</location>
        <topology evidence="1">Multi-pass membrane protein</topology>
    </subcellularLocation>
</comment>
<evidence type="ECO:0000256" key="6">
    <source>
        <dbReference type="ARBA" id="ARBA00023136"/>
    </source>
</evidence>
<evidence type="ECO:0000313" key="10">
    <source>
        <dbReference type="EMBL" id="AFM42361.1"/>
    </source>
</evidence>
<proteinExistence type="inferred from homology"/>
<evidence type="ECO:0000256" key="4">
    <source>
        <dbReference type="ARBA" id="ARBA00022692"/>
    </source>
</evidence>
<gene>
    <name evidence="10" type="ordered locus">Desaci_3473</name>
</gene>
<keyword evidence="6 7" id="KW-0472">Membrane</keyword>
<evidence type="ECO:0000259" key="8">
    <source>
        <dbReference type="Pfam" id="PF01545"/>
    </source>
</evidence>
<name>I4D987_DESAJ</name>
<keyword evidence="5 7" id="KW-1133">Transmembrane helix</keyword>
<dbReference type="GO" id="GO:0015093">
    <property type="term" value="F:ferrous iron transmembrane transporter activity"/>
    <property type="evidence" value="ECO:0007669"/>
    <property type="project" value="TreeGrafter"/>
</dbReference>
<organism evidence="10 11">
    <name type="scientific">Desulfosporosinus acidiphilus (strain DSM 22704 / JCM 16185 / SJ4)</name>
    <dbReference type="NCBI Taxonomy" id="646529"/>
    <lineage>
        <taxon>Bacteria</taxon>
        <taxon>Bacillati</taxon>
        <taxon>Bacillota</taxon>
        <taxon>Clostridia</taxon>
        <taxon>Eubacteriales</taxon>
        <taxon>Desulfitobacteriaceae</taxon>
        <taxon>Desulfosporosinus</taxon>
    </lineage>
</organism>
<comment type="similarity">
    <text evidence="2">Belongs to the cation diffusion facilitator (CDF) transporter (TC 2.A.4) family.</text>
</comment>
<dbReference type="InterPro" id="IPR036837">
    <property type="entry name" value="Cation_efflux_CTD_sf"/>
</dbReference>
<feature type="transmembrane region" description="Helical" evidence="7">
    <location>
        <begin position="114"/>
        <end position="131"/>
    </location>
</feature>
<dbReference type="Gene3D" id="3.30.70.1350">
    <property type="entry name" value="Cation efflux protein, cytoplasmic domain"/>
    <property type="match status" value="1"/>
</dbReference>
<dbReference type="InterPro" id="IPR058533">
    <property type="entry name" value="Cation_efflux_TM"/>
</dbReference>
<dbReference type="AlphaFoldDB" id="I4D987"/>
<feature type="transmembrane region" description="Helical" evidence="7">
    <location>
        <begin position="38"/>
        <end position="55"/>
    </location>
</feature>
<reference evidence="10 11" key="1">
    <citation type="journal article" date="2012" name="J. Bacteriol.">
        <title>Complete genome sequences of Desulfosporosinus orientis DSM765T, Desulfosporosinus youngiae DSM17734T, Desulfosporosinus meridiei DSM13257T, and Desulfosporosinus acidiphilus DSM22704T.</title>
        <authorList>
            <person name="Pester M."/>
            <person name="Brambilla E."/>
            <person name="Alazard D."/>
            <person name="Rattei T."/>
            <person name="Weinmaier T."/>
            <person name="Han J."/>
            <person name="Lucas S."/>
            <person name="Lapidus A."/>
            <person name="Cheng J.F."/>
            <person name="Goodwin L."/>
            <person name="Pitluck S."/>
            <person name="Peters L."/>
            <person name="Ovchinnikova G."/>
            <person name="Teshima H."/>
            <person name="Detter J.C."/>
            <person name="Han C.S."/>
            <person name="Tapia R."/>
            <person name="Land M.L."/>
            <person name="Hauser L."/>
            <person name="Kyrpides N.C."/>
            <person name="Ivanova N.N."/>
            <person name="Pagani I."/>
            <person name="Huntmann M."/>
            <person name="Wei C.L."/>
            <person name="Davenport K.W."/>
            <person name="Daligault H."/>
            <person name="Chain P.S."/>
            <person name="Chen A."/>
            <person name="Mavromatis K."/>
            <person name="Markowitz V."/>
            <person name="Szeto E."/>
            <person name="Mikhailova N."/>
            <person name="Pati A."/>
            <person name="Wagner M."/>
            <person name="Woyke T."/>
            <person name="Ollivier B."/>
            <person name="Klenk H.P."/>
            <person name="Spring S."/>
            <person name="Loy A."/>
        </authorList>
    </citation>
    <scope>NUCLEOTIDE SEQUENCE [LARGE SCALE GENOMIC DNA]</scope>
    <source>
        <strain evidence="11">DSM 22704 / JCM 16185 / SJ4</strain>
    </source>
</reference>
<feature type="domain" description="Cation efflux protein transmembrane" evidence="8">
    <location>
        <begin position="10"/>
        <end position="206"/>
    </location>
</feature>
<evidence type="ECO:0000256" key="5">
    <source>
        <dbReference type="ARBA" id="ARBA00022989"/>
    </source>
</evidence>
<evidence type="ECO:0000256" key="1">
    <source>
        <dbReference type="ARBA" id="ARBA00004141"/>
    </source>
</evidence>
<dbReference type="Pfam" id="PF01545">
    <property type="entry name" value="Cation_efflux"/>
    <property type="match status" value="1"/>
</dbReference>
<dbReference type="Gene3D" id="1.20.1510.10">
    <property type="entry name" value="Cation efflux protein transmembrane domain"/>
    <property type="match status" value="1"/>
</dbReference>
<feature type="domain" description="Cation efflux protein cytoplasmic" evidence="9">
    <location>
        <begin position="211"/>
        <end position="289"/>
    </location>
</feature>
<dbReference type="GO" id="GO:0006882">
    <property type="term" value="P:intracellular zinc ion homeostasis"/>
    <property type="evidence" value="ECO:0007669"/>
    <property type="project" value="TreeGrafter"/>
</dbReference>
<dbReference type="EMBL" id="CP003639">
    <property type="protein sequence ID" value="AFM42361.1"/>
    <property type="molecule type" value="Genomic_DNA"/>
</dbReference>
<dbReference type="NCBIfam" id="TIGR01297">
    <property type="entry name" value="CDF"/>
    <property type="match status" value="1"/>
</dbReference>
<dbReference type="eggNOG" id="COG0053">
    <property type="taxonomic scope" value="Bacteria"/>
</dbReference>
<keyword evidence="11" id="KW-1185">Reference proteome</keyword>
<sequence length="323" mass="34916">MNEKTQVASLSVASNTFLTLAKVVIGLLGGSISILSDGIHSGIDLIAALIALFAVKQSEKPADSDHAYGHGKIENVSGTIEAVLIFVAAIMIIVEAVQKASDILAGSDTAVENLEIGLLIMGSSALINFYVSSKLMKVAKQTDSIALEADSLHLRTDVYTSLGVFCGLLLIKITGWLILDPIVAIGVALLIIKASFALTREAFAPLVDVSLPEQELEIINEVLKLHEDEFVEFHKLRTRRAGSERHVDLHLVVAKYTPVVEVHDLCDRIEAEINQKLQGTHILIHVEPCNSLGAECPVEDGGNLRCESCQRSKDQVHSLDSRE</sequence>
<evidence type="ECO:0000256" key="7">
    <source>
        <dbReference type="SAM" id="Phobius"/>
    </source>
</evidence>
<dbReference type="HOGENOM" id="CLU_013430_3_0_9"/>
<evidence type="ECO:0000259" key="9">
    <source>
        <dbReference type="Pfam" id="PF16916"/>
    </source>
</evidence>
<keyword evidence="3" id="KW-0813">Transport</keyword>